<comment type="caution">
    <text evidence="3">The sequence shown here is derived from an EMBL/GenBank/DDBJ whole genome shotgun (WGS) entry which is preliminary data.</text>
</comment>
<organism evidence="3 4">
    <name type="scientific">Phytophthora fragariae</name>
    <dbReference type="NCBI Taxonomy" id="53985"/>
    <lineage>
        <taxon>Eukaryota</taxon>
        <taxon>Sar</taxon>
        <taxon>Stramenopiles</taxon>
        <taxon>Oomycota</taxon>
        <taxon>Peronosporomycetes</taxon>
        <taxon>Peronosporales</taxon>
        <taxon>Peronosporaceae</taxon>
        <taxon>Phytophthora</taxon>
    </lineage>
</organism>
<evidence type="ECO:0000313" key="5">
    <source>
        <dbReference type="Proteomes" id="UP000440732"/>
    </source>
</evidence>
<evidence type="ECO:0000313" key="6">
    <source>
        <dbReference type="Proteomes" id="UP000441208"/>
    </source>
</evidence>
<dbReference type="EMBL" id="QXGE01000079">
    <property type="protein sequence ID" value="KAE9325864.1"/>
    <property type="molecule type" value="Genomic_DNA"/>
</dbReference>
<reference evidence="4 5" key="1">
    <citation type="submission" date="2018-08" db="EMBL/GenBank/DDBJ databases">
        <title>Genomic investigation of the strawberry pathogen Phytophthora fragariae indicates pathogenicity is determined by transcriptional variation in three key races.</title>
        <authorList>
            <person name="Adams T.M."/>
            <person name="Armitage A.D."/>
            <person name="Sobczyk M.K."/>
            <person name="Bates H.J."/>
            <person name="Dunwell J.M."/>
            <person name="Nellist C.F."/>
            <person name="Harrison R.J."/>
        </authorList>
    </citation>
    <scope>NUCLEOTIDE SEQUENCE [LARGE SCALE GENOMIC DNA]</scope>
    <source>
        <strain evidence="3 4">A4</strain>
        <strain evidence="2 5">NOV-5</strain>
        <strain evidence="1 6">NOV-71</strain>
    </source>
</reference>
<evidence type="ECO:0000313" key="2">
    <source>
        <dbReference type="EMBL" id="KAE9153678.1"/>
    </source>
</evidence>
<evidence type="ECO:0000313" key="1">
    <source>
        <dbReference type="EMBL" id="KAE9134542.1"/>
    </source>
</evidence>
<dbReference type="AlphaFoldDB" id="A0A6A4EPE7"/>
<sequence length="67" mass="7091">MGFFFQVSTQAAVADWIINSGTSSHMTGTSDLRSDLYEMASDVIVTTASDTTLTATHGGKAYLPLTT</sequence>
<dbReference type="Proteomes" id="UP000437068">
    <property type="component" value="Unassembled WGS sequence"/>
</dbReference>
<dbReference type="Proteomes" id="UP000441208">
    <property type="component" value="Unassembled WGS sequence"/>
</dbReference>
<proteinExistence type="predicted"/>
<dbReference type="EMBL" id="QXFZ01000081">
    <property type="protein sequence ID" value="KAE9134542.1"/>
    <property type="molecule type" value="Genomic_DNA"/>
</dbReference>
<dbReference type="Proteomes" id="UP000440732">
    <property type="component" value="Unassembled WGS sequence"/>
</dbReference>
<accession>A0A6A4EPE7</accession>
<protein>
    <submittedName>
        <fullName evidence="3">Uncharacterized protein</fullName>
    </submittedName>
</protein>
<dbReference type="EMBL" id="QXGA01000061">
    <property type="protein sequence ID" value="KAE9153678.1"/>
    <property type="molecule type" value="Genomic_DNA"/>
</dbReference>
<gene>
    <name evidence="3" type="ORF">PF001_g2713</name>
    <name evidence="2" type="ORF">PF006_g2207</name>
    <name evidence="1" type="ORF">PF007_g2890</name>
</gene>
<evidence type="ECO:0000313" key="3">
    <source>
        <dbReference type="EMBL" id="KAE9325864.1"/>
    </source>
</evidence>
<evidence type="ECO:0000313" key="4">
    <source>
        <dbReference type="Proteomes" id="UP000437068"/>
    </source>
</evidence>
<name>A0A6A4EPE7_9STRA</name>